<dbReference type="AlphaFoldDB" id="A0A2H0XX47"/>
<dbReference type="InterPro" id="IPR032882">
    <property type="entry name" value="SrkA/RdoA"/>
</dbReference>
<accession>A0A2H0XX47</accession>
<keyword evidence="8" id="KW-0067">ATP-binding</keyword>
<evidence type="ECO:0000313" key="12">
    <source>
        <dbReference type="EMBL" id="PIS29492.1"/>
    </source>
</evidence>
<protein>
    <submittedName>
        <fullName evidence="12">Serine/threonine protein kinase</fullName>
    </submittedName>
</protein>
<keyword evidence="6" id="KW-0547">Nucleotide-binding</keyword>
<evidence type="ECO:0000256" key="10">
    <source>
        <dbReference type="ARBA" id="ARBA00023016"/>
    </source>
</evidence>
<keyword evidence="7 12" id="KW-0418">Kinase</keyword>
<dbReference type="GO" id="GO:0004674">
    <property type="term" value="F:protein serine/threonine kinase activity"/>
    <property type="evidence" value="ECO:0007669"/>
    <property type="project" value="UniProtKB-KW"/>
</dbReference>
<evidence type="ECO:0000256" key="2">
    <source>
        <dbReference type="ARBA" id="ARBA00022527"/>
    </source>
</evidence>
<dbReference type="InterPro" id="IPR011009">
    <property type="entry name" value="Kinase-like_dom_sf"/>
</dbReference>
<dbReference type="PANTHER" id="PTHR39573:SF1">
    <property type="entry name" value="STRESS RESPONSE KINASE A"/>
    <property type="match status" value="1"/>
</dbReference>
<keyword evidence="2 12" id="KW-0723">Serine/threonine-protein kinase</keyword>
<dbReference type="InterPro" id="IPR002575">
    <property type="entry name" value="Aminoglycoside_PTrfase"/>
</dbReference>
<dbReference type="Gene3D" id="3.30.200.70">
    <property type="match status" value="1"/>
</dbReference>
<evidence type="ECO:0000256" key="4">
    <source>
        <dbReference type="ARBA" id="ARBA00022679"/>
    </source>
</evidence>
<dbReference type="NCBIfam" id="NF008738">
    <property type="entry name" value="PRK11768.1"/>
    <property type="match status" value="1"/>
</dbReference>
<keyword evidence="3" id="KW-0597">Phosphoprotein</keyword>
<evidence type="ECO:0000256" key="3">
    <source>
        <dbReference type="ARBA" id="ARBA00022553"/>
    </source>
</evidence>
<comment type="caution">
    <text evidence="12">The sequence shown here is derived from an EMBL/GenBank/DDBJ whole genome shotgun (WGS) entry which is preliminary data.</text>
</comment>
<keyword evidence="1" id="KW-0963">Cytoplasm</keyword>
<dbReference type="GO" id="GO:0005524">
    <property type="term" value="F:ATP binding"/>
    <property type="evidence" value="ECO:0007669"/>
    <property type="project" value="UniProtKB-KW"/>
</dbReference>
<dbReference type="SUPFAM" id="SSF56112">
    <property type="entry name" value="Protein kinase-like (PK-like)"/>
    <property type="match status" value="1"/>
</dbReference>
<dbReference type="PANTHER" id="PTHR39573">
    <property type="entry name" value="STRESS RESPONSE KINASE A"/>
    <property type="match status" value="1"/>
</dbReference>
<evidence type="ECO:0000256" key="7">
    <source>
        <dbReference type="ARBA" id="ARBA00022777"/>
    </source>
</evidence>
<evidence type="ECO:0000256" key="1">
    <source>
        <dbReference type="ARBA" id="ARBA00022490"/>
    </source>
</evidence>
<dbReference type="GO" id="GO:0005737">
    <property type="term" value="C:cytoplasm"/>
    <property type="evidence" value="ECO:0007669"/>
    <property type="project" value="TreeGrafter"/>
</dbReference>
<feature type="domain" description="Aminoglycoside phosphotransferase" evidence="11">
    <location>
        <begin position="34"/>
        <end position="263"/>
    </location>
</feature>
<evidence type="ECO:0000256" key="8">
    <source>
        <dbReference type="ARBA" id="ARBA00022840"/>
    </source>
</evidence>
<dbReference type="Proteomes" id="UP000231343">
    <property type="component" value="Unassembled WGS sequence"/>
</dbReference>
<keyword evidence="10" id="KW-0346">Stress response</keyword>
<evidence type="ECO:0000256" key="9">
    <source>
        <dbReference type="ARBA" id="ARBA00022842"/>
    </source>
</evidence>
<keyword evidence="9" id="KW-0460">Magnesium</keyword>
<dbReference type="Gene3D" id="1.20.1270.170">
    <property type="match status" value="1"/>
</dbReference>
<evidence type="ECO:0000259" key="11">
    <source>
        <dbReference type="Pfam" id="PF01636"/>
    </source>
</evidence>
<dbReference type="Pfam" id="PF01636">
    <property type="entry name" value="APH"/>
    <property type="match status" value="1"/>
</dbReference>
<evidence type="ECO:0000313" key="13">
    <source>
        <dbReference type="Proteomes" id="UP000231343"/>
    </source>
</evidence>
<reference evidence="12 13" key="1">
    <citation type="submission" date="2017-09" db="EMBL/GenBank/DDBJ databases">
        <title>Depth-based differentiation of microbial function through sediment-hosted aquifers and enrichment of novel symbionts in the deep terrestrial subsurface.</title>
        <authorList>
            <person name="Probst A.J."/>
            <person name="Ladd B."/>
            <person name="Jarett J.K."/>
            <person name="Geller-Mcgrath D.E."/>
            <person name="Sieber C.M."/>
            <person name="Emerson J.B."/>
            <person name="Anantharaman K."/>
            <person name="Thomas B.C."/>
            <person name="Malmstrom R."/>
            <person name="Stieglmeier M."/>
            <person name="Klingl A."/>
            <person name="Woyke T."/>
            <person name="Ryan C.M."/>
            <person name="Banfield J.F."/>
        </authorList>
    </citation>
    <scope>NUCLEOTIDE SEQUENCE [LARGE SCALE GENOMIC DNA]</scope>
    <source>
        <strain evidence="12">CG08_land_8_20_14_0_20_45_16</strain>
    </source>
</reference>
<sequence length="315" mass="36875">MTTWQGLTHDKILGAVEKTMGKKFSNLLLTRNSYINRVFELEEHDSMERFIVKFYRPNRWTAEMIQEEHQFLQELHEKEVPVIVPLEINQQTLFKFDNMFYALFQKKSGRALDEFTQESWEEIGRLIARIHLVGATHQKSKRTTWKPSVATKHHLEVLQESKFLLEDFKPAFKKTVAAFIAKADPLFNESEFLLLHGDCHKGNLIHRPGEGIYIVDFDDICFGPAIQDIWLLLPDTPDNCKNELSYFLKGYEVFRQFDYQSLDLVPYLRGIRIIHFAAWLEVQSSEPGFATHFPDAGTAKYWNELIKDLQGIVYQ</sequence>
<gene>
    <name evidence="12" type="ORF">COT42_05200</name>
</gene>
<dbReference type="GO" id="GO:0046872">
    <property type="term" value="F:metal ion binding"/>
    <property type="evidence" value="ECO:0007669"/>
    <property type="project" value="UniProtKB-KW"/>
</dbReference>
<organism evidence="12 13">
    <name type="scientific">Candidatus Saganbacteria bacterium CG08_land_8_20_14_0_20_45_16</name>
    <dbReference type="NCBI Taxonomy" id="2014293"/>
    <lineage>
        <taxon>Bacteria</taxon>
        <taxon>Bacillati</taxon>
        <taxon>Saganbacteria</taxon>
    </lineage>
</organism>
<evidence type="ECO:0000256" key="5">
    <source>
        <dbReference type="ARBA" id="ARBA00022723"/>
    </source>
</evidence>
<keyword evidence="4" id="KW-0808">Transferase</keyword>
<proteinExistence type="predicted"/>
<name>A0A2H0XX47_UNCSA</name>
<dbReference type="Gene3D" id="1.10.510.10">
    <property type="entry name" value="Transferase(Phosphotransferase) domain 1"/>
    <property type="match status" value="1"/>
</dbReference>
<keyword evidence="5" id="KW-0479">Metal-binding</keyword>
<evidence type="ECO:0000256" key="6">
    <source>
        <dbReference type="ARBA" id="ARBA00022741"/>
    </source>
</evidence>
<dbReference type="EMBL" id="PEYM01000083">
    <property type="protein sequence ID" value="PIS29492.1"/>
    <property type="molecule type" value="Genomic_DNA"/>
</dbReference>